<dbReference type="Proteomes" id="UP000019132">
    <property type="component" value="Unassembled WGS sequence"/>
</dbReference>
<keyword evidence="3" id="KW-1185">Reference proteome</keyword>
<dbReference type="HOGENOM" id="CLU_652977_0_0_1"/>
<accession>K3WP67</accession>
<proteinExistence type="predicted"/>
<dbReference type="eggNOG" id="ENOG502RYT6">
    <property type="taxonomic scope" value="Eukaryota"/>
</dbReference>
<dbReference type="AlphaFoldDB" id="K3WP67"/>
<dbReference type="OMA" id="LYYSRCM"/>
<reference evidence="3" key="2">
    <citation type="submission" date="2010-04" db="EMBL/GenBank/DDBJ databases">
        <authorList>
            <person name="Buell R."/>
            <person name="Hamilton J."/>
            <person name="Hostetler J."/>
        </authorList>
    </citation>
    <scope>NUCLEOTIDE SEQUENCE [LARGE SCALE GENOMIC DNA]</scope>
    <source>
        <strain evidence="3">DAOM:BR144</strain>
    </source>
</reference>
<evidence type="ECO:0000313" key="3">
    <source>
        <dbReference type="Proteomes" id="UP000019132"/>
    </source>
</evidence>
<feature type="region of interest" description="Disordered" evidence="1">
    <location>
        <begin position="134"/>
        <end position="158"/>
    </location>
</feature>
<name>K3WP67_GLOUD</name>
<organism evidence="2 3">
    <name type="scientific">Globisporangium ultimum (strain ATCC 200006 / CBS 805.95 / DAOM BR144)</name>
    <name type="common">Pythium ultimum</name>
    <dbReference type="NCBI Taxonomy" id="431595"/>
    <lineage>
        <taxon>Eukaryota</taxon>
        <taxon>Sar</taxon>
        <taxon>Stramenopiles</taxon>
        <taxon>Oomycota</taxon>
        <taxon>Peronosporomycetes</taxon>
        <taxon>Pythiales</taxon>
        <taxon>Pythiaceae</taxon>
        <taxon>Globisporangium</taxon>
    </lineage>
</organism>
<dbReference type="InParanoid" id="K3WP67"/>
<dbReference type="EnsemblProtists" id="PYU1_T006759">
    <property type="protein sequence ID" value="PYU1_T006759"/>
    <property type="gene ID" value="PYU1_G006746"/>
</dbReference>
<dbReference type="EMBL" id="GL376635">
    <property type="status" value="NOT_ANNOTATED_CDS"/>
    <property type="molecule type" value="Genomic_DNA"/>
</dbReference>
<reference evidence="2" key="3">
    <citation type="submission" date="2015-02" db="UniProtKB">
        <authorList>
            <consortium name="EnsemblProtists"/>
        </authorList>
    </citation>
    <scope>IDENTIFICATION</scope>
    <source>
        <strain evidence="2">DAOM BR144</strain>
    </source>
</reference>
<reference evidence="3" key="1">
    <citation type="journal article" date="2010" name="Genome Biol.">
        <title>Genome sequence of the necrotrophic plant pathogen Pythium ultimum reveals original pathogenicity mechanisms and effector repertoire.</title>
        <authorList>
            <person name="Levesque C.A."/>
            <person name="Brouwer H."/>
            <person name="Cano L."/>
            <person name="Hamilton J.P."/>
            <person name="Holt C."/>
            <person name="Huitema E."/>
            <person name="Raffaele S."/>
            <person name="Robideau G.P."/>
            <person name="Thines M."/>
            <person name="Win J."/>
            <person name="Zerillo M.M."/>
            <person name="Beakes G.W."/>
            <person name="Boore J.L."/>
            <person name="Busam D."/>
            <person name="Dumas B."/>
            <person name="Ferriera S."/>
            <person name="Fuerstenberg S.I."/>
            <person name="Gachon C.M."/>
            <person name="Gaulin E."/>
            <person name="Govers F."/>
            <person name="Grenville-Briggs L."/>
            <person name="Horner N."/>
            <person name="Hostetler J."/>
            <person name="Jiang R.H."/>
            <person name="Johnson J."/>
            <person name="Krajaejun T."/>
            <person name="Lin H."/>
            <person name="Meijer H.J."/>
            <person name="Moore B."/>
            <person name="Morris P."/>
            <person name="Phuntmart V."/>
            <person name="Puiu D."/>
            <person name="Shetty J."/>
            <person name="Stajich J.E."/>
            <person name="Tripathy S."/>
            <person name="Wawra S."/>
            <person name="van West P."/>
            <person name="Whitty B.R."/>
            <person name="Coutinho P.M."/>
            <person name="Henrissat B."/>
            <person name="Martin F."/>
            <person name="Thomas P.D."/>
            <person name="Tyler B.M."/>
            <person name="De Vries R.P."/>
            <person name="Kamoun S."/>
            <person name="Yandell M."/>
            <person name="Tisserat N."/>
            <person name="Buell C.R."/>
        </authorList>
    </citation>
    <scope>NUCLEOTIDE SEQUENCE</scope>
    <source>
        <strain evidence="3">DAOM:BR144</strain>
    </source>
</reference>
<dbReference type="VEuPathDB" id="FungiDB:PYU1_G006746"/>
<sequence length="459" mass="49958">MSFVEMITPTNAAAAGANASSSSDASVFTNEEISMIQEMFLHGNGAALAMEPLKIIVDDAMISEKDFQISDISITDGGLGLKADELMLSADDATSVLLSPIGSDATFLNQFLFDEKDAMEAFYLEAIDPFQSSPVKPEETKKAKAVAPRPASPSPIDRASADAEKTLIALRSKVEALTKMYYTRCHRLNGGSEDSAVSVEKVKLVHAIGKLQRIAQGLSKMNAQLVKETTSVTEQSASFMGQMRGELNDAEKIVASINEQACADAIKEATKRAMEFCVAGDTKEIMGWAHKSAINENHTVSYSFEKECKSANTRDIMRKTRECMSSSEQLSRVHCGSAEVQVLKKLSTNAAVVVYDVANKDATRVDRVLAVSYRVELSDNRVLIGLCSMNPLTSSSENMRWMDCSMWQIHESKADGALAIASCGQFAYPSREEAKTMATEIVCSHMKWENHAVGPAFHI</sequence>
<evidence type="ECO:0000313" key="2">
    <source>
        <dbReference type="EnsemblProtists" id="PYU1_T006759"/>
    </source>
</evidence>
<evidence type="ECO:0000256" key="1">
    <source>
        <dbReference type="SAM" id="MobiDB-lite"/>
    </source>
</evidence>
<protein>
    <submittedName>
        <fullName evidence="2">Uncharacterized protein</fullName>
    </submittedName>
</protein>